<evidence type="ECO:0000256" key="1">
    <source>
        <dbReference type="SAM" id="MobiDB-lite"/>
    </source>
</evidence>
<proteinExistence type="predicted"/>
<evidence type="ECO:0000313" key="3">
    <source>
        <dbReference type="Proteomes" id="UP001500037"/>
    </source>
</evidence>
<reference evidence="2 3" key="1">
    <citation type="journal article" date="2019" name="Int. J. Syst. Evol. Microbiol.">
        <title>The Global Catalogue of Microorganisms (GCM) 10K type strain sequencing project: providing services to taxonomists for standard genome sequencing and annotation.</title>
        <authorList>
            <consortium name="The Broad Institute Genomics Platform"/>
            <consortium name="The Broad Institute Genome Sequencing Center for Infectious Disease"/>
            <person name="Wu L."/>
            <person name="Ma J."/>
        </authorList>
    </citation>
    <scope>NUCLEOTIDE SEQUENCE [LARGE SCALE GENOMIC DNA]</scope>
    <source>
        <strain evidence="2 3">JCM 13004</strain>
    </source>
</reference>
<evidence type="ECO:0000313" key="2">
    <source>
        <dbReference type="EMBL" id="GAA1226146.1"/>
    </source>
</evidence>
<dbReference type="EMBL" id="BAAALF010000017">
    <property type="protein sequence ID" value="GAA1226146.1"/>
    <property type="molecule type" value="Genomic_DNA"/>
</dbReference>
<feature type="region of interest" description="Disordered" evidence="1">
    <location>
        <begin position="1"/>
        <end position="47"/>
    </location>
</feature>
<dbReference type="Proteomes" id="UP001500037">
    <property type="component" value="Unassembled WGS sequence"/>
</dbReference>
<keyword evidence="3" id="KW-1185">Reference proteome</keyword>
<accession>A0ABN1VWY5</accession>
<name>A0ABN1VWY5_9ACTN</name>
<organism evidence="2 3">
    <name type="scientific">Kitasatospora nipponensis</name>
    <dbReference type="NCBI Taxonomy" id="258049"/>
    <lineage>
        <taxon>Bacteria</taxon>
        <taxon>Bacillati</taxon>
        <taxon>Actinomycetota</taxon>
        <taxon>Actinomycetes</taxon>
        <taxon>Kitasatosporales</taxon>
        <taxon>Streptomycetaceae</taxon>
        <taxon>Kitasatospora</taxon>
    </lineage>
</organism>
<comment type="caution">
    <text evidence="2">The sequence shown here is derived from an EMBL/GenBank/DDBJ whole genome shotgun (WGS) entry which is preliminary data.</text>
</comment>
<protein>
    <submittedName>
        <fullName evidence="2">Uncharacterized protein</fullName>
    </submittedName>
</protein>
<gene>
    <name evidence="2" type="ORF">GCM10009665_15870</name>
</gene>
<feature type="compositionally biased region" description="Basic and acidic residues" evidence="1">
    <location>
        <begin position="1"/>
        <end position="11"/>
    </location>
</feature>
<sequence>MELKRMVKSADGRVGWGSGSSVARVGDGVHGGSMRSSVPPRQGADQRRRAYGRALYGGWVTLYAAVGAWNVTVTACYRATTDQQLTPAVLEHPGARHSE</sequence>